<reference evidence="1 2" key="1">
    <citation type="journal article" date="2015" name="Proc. Natl. Acad. Sci. U.S.A.">
        <title>The resurrection genome of Boea hygrometrica: A blueprint for survival of dehydration.</title>
        <authorList>
            <person name="Xiao L."/>
            <person name="Yang G."/>
            <person name="Zhang L."/>
            <person name="Yang X."/>
            <person name="Zhao S."/>
            <person name="Ji Z."/>
            <person name="Zhou Q."/>
            <person name="Hu M."/>
            <person name="Wang Y."/>
            <person name="Chen M."/>
            <person name="Xu Y."/>
            <person name="Jin H."/>
            <person name="Xiao X."/>
            <person name="Hu G."/>
            <person name="Bao F."/>
            <person name="Hu Y."/>
            <person name="Wan P."/>
            <person name="Li L."/>
            <person name="Deng X."/>
            <person name="Kuang T."/>
            <person name="Xiang C."/>
            <person name="Zhu J.K."/>
            <person name="Oliver M.J."/>
            <person name="He Y."/>
        </authorList>
    </citation>
    <scope>NUCLEOTIDE SEQUENCE [LARGE SCALE GENOMIC DNA]</scope>
    <source>
        <strain evidence="2">cv. XS01</strain>
    </source>
</reference>
<sequence length="202" mass="22207">MVLGKHSRNSGEASSKSRSWSASSGVLPIWASCIGAMSKLLGHRIPRWLWGASGVSPAASPRRRIEVSHWYAPDFLSFQFPELQPFANANISTFDSCAGGGLGGEVIKRLSLAQRVANETRSHFVEAMGHHDELMVQLEELKAIQAQEKKAAETVQEALRAQLASERVARATEEEALRSKLEDVRVRAIGESERMREEVANA</sequence>
<keyword evidence="1" id="KW-0645">Protease</keyword>
<dbReference type="GO" id="GO:0008233">
    <property type="term" value="F:peptidase activity"/>
    <property type="evidence" value="ECO:0007669"/>
    <property type="project" value="UniProtKB-KW"/>
</dbReference>
<name>A0A2Z7CKR5_9LAMI</name>
<proteinExistence type="predicted"/>
<dbReference type="AlphaFoldDB" id="A0A2Z7CKR5"/>
<dbReference type="Proteomes" id="UP000250235">
    <property type="component" value="Unassembled WGS sequence"/>
</dbReference>
<evidence type="ECO:0000313" key="2">
    <source>
        <dbReference type="Proteomes" id="UP000250235"/>
    </source>
</evidence>
<keyword evidence="2" id="KW-1185">Reference proteome</keyword>
<accession>A0A2Z7CKR5</accession>
<organism evidence="1 2">
    <name type="scientific">Dorcoceras hygrometricum</name>
    <dbReference type="NCBI Taxonomy" id="472368"/>
    <lineage>
        <taxon>Eukaryota</taxon>
        <taxon>Viridiplantae</taxon>
        <taxon>Streptophyta</taxon>
        <taxon>Embryophyta</taxon>
        <taxon>Tracheophyta</taxon>
        <taxon>Spermatophyta</taxon>
        <taxon>Magnoliopsida</taxon>
        <taxon>eudicotyledons</taxon>
        <taxon>Gunneridae</taxon>
        <taxon>Pentapetalae</taxon>
        <taxon>asterids</taxon>
        <taxon>lamiids</taxon>
        <taxon>Lamiales</taxon>
        <taxon>Gesneriaceae</taxon>
        <taxon>Didymocarpoideae</taxon>
        <taxon>Trichosporeae</taxon>
        <taxon>Loxocarpinae</taxon>
        <taxon>Dorcoceras</taxon>
    </lineage>
</organism>
<dbReference type="PROSITE" id="PS51257">
    <property type="entry name" value="PROKAR_LIPOPROTEIN"/>
    <property type="match status" value="1"/>
</dbReference>
<evidence type="ECO:0000313" key="1">
    <source>
        <dbReference type="EMBL" id="KZV47681.1"/>
    </source>
</evidence>
<dbReference type="GO" id="GO:0006508">
    <property type="term" value="P:proteolysis"/>
    <property type="evidence" value="ECO:0007669"/>
    <property type="project" value="UniProtKB-KW"/>
</dbReference>
<protein>
    <submittedName>
        <fullName evidence="1">Subtilisin-like protease-like</fullName>
    </submittedName>
</protein>
<keyword evidence="1" id="KW-0378">Hydrolase</keyword>
<dbReference type="EMBL" id="KQ994990">
    <property type="protein sequence ID" value="KZV47681.1"/>
    <property type="molecule type" value="Genomic_DNA"/>
</dbReference>
<gene>
    <name evidence="1" type="ORF">F511_44437</name>
</gene>